<dbReference type="Proteomes" id="UP000199199">
    <property type="component" value="Unassembled WGS sequence"/>
</dbReference>
<proteinExistence type="predicted"/>
<dbReference type="PROSITE" id="PS51318">
    <property type="entry name" value="TAT"/>
    <property type="match status" value="1"/>
</dbReference>
<evidence type="ECO:0000313" key="2">
    <source>
        <dbReference type="EMBL" id="SFS72926.1"/>
    </source>
</evidence>
<protein>
    <submittedName>
        <fullName evidence="2">Uncharacterized protein</fullName>
    </submittedName>
</protein>
<keyword evidence="3" id="KW-1185">Reference proteome</keyword>
<dbReference type="AlphaFoldDB" id="A0A1I6S7L5"/>
<reference evidence="3" key="1">
    <citation type="submission" date="2016-10" db="EMBL/GenBank/DDBJ databases">
        <authorList>
            <person name="Varghese N."/>
            <person name="Submissions S."/>
        </authorList>
    </citation>
    <scope>NUCLEOTIDE SEQUENCE [LARGE SCALE GENOMIC DNA]</scope>
    <source>
        <strain evidence="3">DSM 22427</strain>
    </source>
</reference>
<gene>
    <name evidence="2" type="ORF">SAMN04488556_2473</name>
</gene>
<keyword evidence="1" id="KW-0812">Transmembrane</keyword>
<evidence type="ECO:0000313" key="3">
    <source>
        <dbReference type="Proteomes" id="UP000199199"/>
    </source>
</evidence>
<evidence type="ECO:0000256" key="1">
    <source>
        <dbReference type="SAM" id="Phobius"/>
    </source>
</evidence>
<feature type="transmembrane region" description="Helical" evidence="1">
    <location>
        <begin position="302"/>
        <end position="319"/>
    </location>
</feature>
<name>A0A1I6S7L5_9EURY</name>
<keyword evidence="1" id="KW-0472">Membrane</keyword>
<dbReference type="RefSeq" id="WP_139231184.1">
    <property type="nucleotide sequence ID" value="NZ_FOZS01000002.1"/>
</dbReference>
<dbReference type="OrthoDB" id="204326at2157"/>
<organism evidence="2 3">
    <name type="scientific">Halostagnicola kamekurae</name>
    <dbReference type="NCBI Taxonomy" id="619731"/>
    <lineage>
        <taxon>Archaea</taxon>
        <taxon>Methanobacteriati</taxon>
        <taxon>Methanobacteriota</taxon>
        <taxon>Stenosarchaea group</taxon>
        <taxon>Halobacteria</taxon>
        <taxon>Halobacteriales</taxon>
        <taxon>Natrialbaceae</taxon>
        <taxon>Halostagnicola</taxon>
    </lineage>
</organism>
<sequence length="323" mass="34423">MANQLSNSRRKVLKTIGATGALLTAGSGRVLAADTGEQYPEVDATIYNKTVRGIASVNGLTDVPGVAKHPSQDRVAFISSRGESALDLFIAEGIQSKEDKANKVYRITDSPKAGVYGPKWIGENYLSFQKNLKRCAVDIPQSYEVEEEVVLNENVTESKGAEPALPSIPTPNAIPFTVCVPTGRDQWCVNTDPMTIGEPRDCNSGRTPPLASASVSVTHKVLGWDGFDVVSTLSFWAGVEEDLNGVWVGTPDGECARFHIDPPSPTAAVDDIVDEINDVKGDILDWIDEQGGPSRGSIGSEIIGVLLLIVIAIIIADGVPDPI</sequence>
<dbReference type="InterPro" id="IPR006311">
    <property type="entry name" value="TAT_signal"/>
</dbReference>
<accession>A0A1I6S7L5</accession>
<keyword evidence="1" id="KW-1133">Transmembrane helix</keyword>
<dbReference type="EMBL" id="FOZS01000002">
    <property type="protein sequence ID" value="SFS72926.1"/>
    <property type="molecule type" value="Genomic_DNA"/>
</dbReference>